<evidence type="ECO:0000313" key="3">
    <source>
        <dbReference type="Proteomes" id="UP000183569"/>
    </source>
</evidence>
<name>A0A1G4ZBS7_9ENTR</name>
<evidence type="ECO:0000313" key="2">
    <source>
        <dbReference type="EMBL" id="SCX63083.1"/>
    </source>
</evidence>
<protein>
    <submittedName>
        <fullName evidence="2">Uncharacterized protein</fullName>
    </submittedName>
</protein>
<accession>A0A1G4ZBS7</accession>
<evidence type="ECO:0000256" key="1">
    <source>
        <dbReference type="SAM" id="MobiDB-lite"/>
    </source>
</evidence>
<comment type="caution">
    <text evidence="2">The sequence shown here is derived from an EMBL/GenBank/DDBJ whole genome shotgun (WGS) entry which is preliminary data.</text>
</comment>
<dbReference type="EMBL" id="FMUI01000021">
    <property type="protein sequence ID" value="SCX63083.1"/>
    <property type="molecule type" value="Genomic_DNA"/>
</dbReference>
<organism evidence="2 3">
    <name type="scientific">Kosakonia sacchari</name>
    <dbReference type="NCBI Taxonomy" id="1158459"/>
    <lineage>
        <taxon>Bacteria</taxon>
        <taxon>Pseudomonadati</taxon>
        <taxon>Pseudomonadota</taxon>
        <taxon>Gammaproteobacteria</taxon>
        <taxon>Enterobacterales</taxon>
        <taxon>Enterobacteriaceae</taxon>
        <taxon>Kosakonia</taxon>
    </lineage>
</organism>
<sequence>MSDAKSTPSHPQSATQMRSKRGCHSRGSTEITARFPARYAAIRITKSAPVNQKAFAAIHSQRECQRDQQYAELISQNRLNRHMSDLHDTATWRDAQVNASAWHFAFTQQEKCRHSVKHSFGMALR</sequence>
<proteinExistence type="predicted"/>
<dbReference type="Proteomes" id="UP000183569">
    <property type="component" value="Unassembled WGS sequence"/>
</dbReference>
<gene>
    <name evidence="2" type="ORF">SAMN02927897_04481</name>
</gene>
<dbReference type="AlphaFoldDB" id="A0A1G4ZBS7"/>
<feature type="compositionally biased region" description="Polar residues" evidence="1">
    <location>
        <begin position="1"/>
        <end position="17"/>
    </location>
</feature>
<reference evidence="2 3" key="1">
    <citation type="submission" date="2016-10" db="EMBL/GenBank/DDBJ databases">
        <authorList>
            <person name="Varghese N."/>
            <person name="Submissions S."/>
        </authorList>
    </citation>
    <scope>NUCLEOTIDE SEQUENCE [LARGE SCALE GENOMIC DNA]</scope>
    <source>
        <strain evidence="2 3">CGMCC 1.12102</strain>
    </source>
</reference>
<feature type="region of interest" description="Disordered" evidence="1">
    <location>
        <begin position="1"/>
        <end position="30"/>
    </location>
</feature>